<comment type="caution">
    <text evidence="1">The sequence shown here is derived from an EMBL/GenBank/DDBJ whole genome shotgun (WGS) entry which is preliminary data.</text>
</comment>
<evidence type="ECO:0008006" key="3">
    <source>
        <dbReference type="Google" id="ProtNLM"/>
    </source>
</evidence>
<protein>
    <recommendedName>
        <fullName evidence="3">Glyoxalase-like domain-containing protein</fullName>
    </recommendedName>
</protein>
<evidence type="ECO:0000313" key="1">
    <source>
        <dbReference type="EMBL" id="TKJ37223.1"/>
    </source>
</evidence>
<dbReference type="EMBL" id="NJBO01000035">
    <property type="protein sequence ID" value="TKJ37223.1"/>
    <property type="molecule type" value="Genomic_DNA"/>
</dbReference>
<reference evidence="1 2" key="1">
    <citation type="submission" date="2017-06" db="EMBL/GenBank/DDBJ databases">
        <title>Novel microbial phyla capable of carbon fixation and sulfur reduction in deep-sea sediments.</title>
        <authorList>
            <person name="Huang J."/>
            <person name="Baker B."/>
            <person name="Wang Y."/>
        </authorList>
    </citation>
    <scope>NUCLEOTIDE SEQUENCE [LARGE SCALE GENOMIC DNA]</scope>
    <source>
        <strain evidence="1">B3_TA06</strain>
    </source>
</reference>
<proteinExistence type="predicted"/>
<accession>A0A532UQN2</accession>
<evidence type="ECO:0000313" key="2">
    <source>
        <dbReference type="Proteomes" id="UP000317778"/>
    </source>
</evidence>
<dbReference type="Proteomes" id="UP000317778">
    <property type="component" value="Unassembled WGS sequence"/>
</dbReference>
<name>A0A532UQN2_UNCT6</name>
<organism evidence="1 2">
    <name type="scientific">candidate division TA06 bacterium B3_TA06</name>
    <dbReference type="NCBI Taxonomy" id="2012487"/>
    <lineage>
        <taxon>Bacteria</taxon>
        <taxon>Bacteria division TA06</taxon>
    </lineage>
</organism>
<gene>
    <name evidence="1" type="ORF">CEE36_11205</name>
</gene>
<dbReference type="AlphaFoldDB" id="A0A532UQN2"/>
<sequence>MRLDHFVIHIDNDAEIIERLKKRVTPLGFPFDPETGERTQEFAATNIWIGEQYLQLVRLLQPSVRDWNPRWAQCYNGGKRGVFSIFIAVEDLGEVHKGLLERDIEISIPEPKQSLAKASKDILQAVTGFLGLRQSKSKKNLPWRSLHLPRIPGTDMDISFLEYDEEAKEEIKLLMKPNAEEYGITGIHRAKIYLPLWEDGIGFLQKVFPQLIGATTQQKVELKEDELLFFRSDPEAGLKVKLEATSEQKKYTGKKFQIENLEVKTISA</sequence>